<dbReference type="PANTHER" id="PTHR46018">
    <property type="entry name" value="ZINC PHOSPHODIESTERASE ELAC PROTEIN 1"/>
    <property type="match status" value="1"/>
</dbReference>
<evidence type="ECO:0000256" key="5">
    <source>
        <dbReference type="ARBA" id="ARBA00022759"/>
    </source>
</evidence>
<feature type="binding site" evidence="8">
    <location>
        <position position="212"/>
    </location>
    <ligand>
        <name>Zn(2+)</name>
        <dbReference type="ChEBI" id="CHEBI:29105"/>
        <label>1</label>
        <note>catalytic</note>
    </ligand>
</feature>
<feature type="binding site" evidence="8">
    <location>
        <position position="270"/>
    </location>
    <ligand>
        <name>Zn(2+)</name>
        <dbReference type="ChEBI" id="CHEBI:29105"/>
        <label>2</label>
        <note>catalytic</note>
    </ligand>
</feature>
<evidence type="ECO:0000256" key="3">
    <source>
        <dbReference type="ARBA" id="ARBA00022722"/>
    </source>
</evidence>
<evidence type="ECO:0000313" key="10">
    <source>
        <dbReference type="Proteomes" id="UP000199437"/>
    </source>
</evidence>
<dbReference type="InterPro" id="IPR013471">
    <property type="entry name" value="RNase_Z/BN"/>
</dbReference>
<dbReference type="GO" id="GO:0008270">
    <property type="term" value="F:zinc ion binding"/>
    <property type="evidence" value="ECO:0007669"/>
    <property type="project" value="UniProtKB-UniRule"/>
</dbReference>
<dbReference type="Proteomes" id="UP000199437">
    <property type="component" value="Unassembled WGS sequence"/>
</dbReference>
<comment type="subunit">
    <text evidence="1 8">Homodimer.</text>
</comment>
<dbReference type="Pfam" id="PF23023">
    <property type="entry name" value="Anti-Pycsar_Apyc1"/>
    <property type="match status" value="1"/>
</dbReference>
<keyword evidence="3 8" id="KW-0540">Nuclease</keyword>
<keyword evidence="4 8" id="KW-0479">Metal-binding</keyword>
<comment type="catalytic activity">
    <reaction evidence="8">
        <text>Endonucleolytic cleavage of RNA, removing extra 3' nucleotides from tRNA precursor, generating 3' termini of tRNAs. A 3'-hydroxy group is left at the tRNA terminus and a 5'-phosphoryl group is left at the trailer molecule.</text>
        <dbReference type="EC" id="3.1.26.11"/>
    </reaction>
</comment>
<proteinExistence type="inferred from homology"/>
<dbReference type="PANTHER" id="PTHR46018:SF2">
    <property type="entry name" value="ZINC PHOSPHODIESTERASE ELAC PROTEIN 1"/>
    <property type="match status" value="1"/>
</dbReference>
<dbReference type="STRING" id="1267423.SAMN05216290_3452"/>
<keyword evidence="10" id="KW-1185">Reference proteome</keyword>
<evidence type="ECO:0000256" key="8">
    <source>
        <dbReference type="HAMAP-Rule" id="MF_01818"/>
    </source>
</evidence>
<dbReference type="NCBIfam" id="NF000801">
    <property type="entry name" value="PRK00055.1-3"/>
    <property type="match status" value="1"/>
</dbReference>
<feature type="binding site" evidence="8">
    <location>
        <position position="67"/>
    </location>
    <ligand>
        <name>Zn(2+)</name>
        <dbReference type="ChEBI" id="CHEBI:29105"/>
        <label>2</label>
        <note>catalytic</note>
    </ligand>
</feature>
<dbReference type="CDD" id="cd07717">
    <property type="entry name" value="RNaseZ_ZiPD-like_MBL-fold"/>
    <property type="match status" value="1"/>
</dbReference>
<dbReference type="AlphaFoldDB" id="A0A1I0RF59"/>
<evidence type="ECO:0000313" key="9">
    <source>
        <dbReference type="EMBL" id="SEW39495.1"/>
    </source>
</evidence>
<feature type="active site" description="Proton acceptor" evidence="8">
    <location>
        <position position="66"/>
    </location>
</feature>
<feature type="binding site" evidence="8">
    <location>
        <position position="212"/>
    </location>
    <ligand>
        <name>Zn(2+)</name>
        <dbReference type="ChEBI" id="CHEBI:29105"/>
        <label>2</label>
        <note>catalytic</note>
    </ligand>
</feature>
<feature type="binding site" evidence="8">
    <location>
        <position position="142"/>
    </location>
    <ligand>
        <name>Zn(2+)</name>
        <dbReference type="ChEBI" id="CHEBI:29105"/>
        <label>1</label>
        <note>catalytic</note>
    </ligand>
</feature>
<dbReference type="EC" id="3.1.26.11" evidence="8"/>
<evidence type="ECO:0000256" key="4">
    <source>
        <dbReference type="ARBA" id="ARBA00022723"/>
    </source>
</evidence>
<dbReference type="GO" id="GO:0042781">
    <property type="term" value="F:3'-tRNA processing endoribonuclease activity"/>
    <property type="evidence" value="ECO:0007669"/>
    <property type="project" value="UniProtKB-UniRule"/>
</dbReference>
<keyword evidence="7 8" id="KW-0862">Zinc</keyword>
<dbReference type="RefSeq" id="WP_090260219.1">
    <property type="nucleotide sequence ID" value="NZ_FOIR01000004.1"/>
</dbReference>
<keyword evidence="6 8" id="KW-0378">Hydrolase</keyword>
<evidence type="ECO:0000256" key="7">
    <source>
        <dbReference type="ARBA" id="ARBA00022833"/>
    </source>
</evidence>
<name>A0A1I0RF59_9BACT</name>
<organism evidence="9 10">
    <name type="scientific">Roseivirga pacifica</name>
    <dbReference type="NCBI Taxonomy" id="1267423"/>
    <lineage>
        <taxon>Bacteria</taxon>
        <taxon>Pseudomonadati</taxon>
        <taxon>Bacteroidota</taxon>
        <taxon>Cytophagia</taxon>
        <taxon>Cytophagales</taxon>
        <taxon>Roseivirgaceae</taxon>
        <taxon>Roseivirga</taxon>
    </lineage>
</organism>
<dbReference type="HAMAP" id="MF_01818">
    <property type="entry name" value="RNase_Z_BN"/>
    <property type="match status" value="1"/>
</dbReference>
<dbReference type="EMBL" id="FOIR01000004">
    <property type="protein sequence ID" value="SEW39495.1"/>
    <property type="molecule type" value="Genomic_DNA"/>
</dbReference>
<evidence type="ECO:0000256" key="1">
    <source>
        <dbReference type="ARBA" id="ARBA00011738"/>
    </source>
</evidence>
<dbReference type="Gene3D" id="3.60.15.10">
    <property type="entry name" value="Ribonuclease Z/Hydroxyacylglutathione hydrolase-like"/>
    <property type="match status" value="1"/>
</dbReference>
<dbReference type="NCBIfam" id="TIGR02651">
    <property type="entry name" value="RNase_Z"/>
    <property type="match status" value="1"/>
</dbReference>
<protein>
    <recommendedName>
        <fullName evidence="8">Ribonuclease Z</fullName>
        <shortName evidence="8">RNase Z</shortName>
        <ecNumber evidence="8">3.1.26.11</ecNumber>
    </recommendedName>
    <alternativeName>
        <fullName evidence="8">tRNA 3 endonuclease</fullName>
    </alternativeName>
    <alternativeName>
        <fullName evidence="8">tRNase Z</fullName>
    </alternativeName>
</protein>
<sequence length="305" mass="34683">MGIRVKILGSNSAAPAHRRHHTSQLVNIEGQYYLVDCGEATQLQLKRYKIRAQRIKTIFISHLHGDHYLGLMGLLSTMHLMGRKTPLTLYGPKGLSEIITLQLKYSETVFNYPLTFHEVDATTSKVIHEDDFVTVTSIPLNHRIPCSGFLFEEKKKKRRVVRASLPEDISIRNIVRLKNGEDAIDEDGNVIFQNNLVTKPPRKSFSYAFCSDTKYDESIVPIIKDVDMLYHEATFLDEHMDRASNTYHSTAKEAATIALKANAGRLLLGHFSVRYKELEPIAEEARTVFPESHLALEGEDFILEE</sequence>
<evidence type="ECO:0000256" key="6">
    <source>
        <dbReference type="ARBA" id="ARBA00022801"/>
    </source>
</evidence>
<keyword evidence="5 8" id="KW-0255">Endonuclease</keyword>
<dbReference type="SUPFAM" id="SSF56281">
    <property type="entry name" value="Metallo-hydrolase/oxidoreductase"/>
    <property type="match status" value="1"/>
</dbReference>
<reference evidence="10" key="1">
    <citation type="submission" date="2016-10" db="EMBL/GenBank/DDBJ databases">
        <authorList>
            <person name="Varghese N."/>
            <person name="Submissions S."/>
        </authorList>
    </citation>
    <scope>NUCLEOTIDE SEQUENCE [LARGE SCALE GENOMIC DNA]</scope>
    <source>
        <strain evidence="10">CGMCC 1.12402</strain>
    </source>
</reference>
<dbReference type="OrthoDB" id="9800940at2"/>
<feature type="binding site" evidence="8">
    <location>
        <position position="62"/>
    </location>
    <ligand>
        <name>Zn(2+)</name>
        <dbReference type="ChEBI" id="CHEBI:29105"/>
        <label>1</label>
        <note>catalytic</note>
    </ligand>
</feature>
<gene>
    <name evidence="8" type="primary">rnz</name>
    <name evidence="9" type="ORF">SAMN05216290_3452</name>
</gene>
<comment type="cofactor">
    <cofactor evidence="8">
        <name>Zn(2+)</name>
        <dbReference type="ChEBI" id="CHEBI:29105"/>
    </cofactor>
    <text evidence="8">Binds 2 Zn(2+) ions.</text>
</comment>
<dbReference type="InterPro" id="IPR036866">
    <property type="entry name" value="RibonucZ/Hydroxyglut_hydro"/>
</dbReference>
<evidence type="ECO:0000256" key="2">
    <source>
        <dbReference type="ARBA" id="ARBA00022694"/>
    </source>
</evidence>
<comment type="function">
    <text evidence="8">Zinc phosphodiesterase, which displays some tRNA 3'-processing endonuclease activity. Probably involved in tRNA maturation, by removing a 3'-trailer from precursor tRNA.</text>
</comment>
<feature type="binding site" evidence="8">
    <location>
        <position position="64"/>
    </location>
    <ligand>
        <name>Zn(2+)</name>
        <dbReference type="ChEBI" id="CHEBI:29105"/>
        <label>1</label>
        <note>catalytic</note>
    </ligand>
</feature>
<feature type="binding site" evidence="8">
    <location>
        <position position="66"/>
    </location>
    <ligand>
        <name>Zn(2+)</name>
        <dbReference type="ChEBI" id="CHEBI:29105"/>
        <label>2</label>
        <note>catalytic</note>
    </ligand>
</feature>
<comment type="similarity">
    <text evidence="8">Belongs to the RNase Z family.</text>
</comment>
<accession>A0A1I0RF59</accession>
<dbReference type="GeneID" id="99988126"/>
<keyword evidence="2 8" id="KW-0819">tRNA processing</keyword>